<dbReference type="GO" id="GO:0016787">
    <property type="term" value="F:hydrolase activity"/>
    <property type="evidence" value="ECO:0007669"/>
    <property type="project" value="UniProtKB-KW"/>
</dbReference>
<protein>
    <recommendedName>
        <fullName evidence="2">Serine hydrolase domain-containing protein</fullName>
    </recommendedName>
</protein>
<evidence type="ECO:0000259" key="2">
    <source>
        <dbReference type="Pfam" id="PF03959"/>
    </source>
</evidence>
<proteinExistence type="predicted"/>
<keyword evidence="4" id="KW-1185">Reference proteome</keyword>
<name>A0AAW1T5Q5_9CHLO</name>
<dbReference type="AlphaFoldDB" id="A0AAW1T5Q5"/>
<comment type="caution">
    <text evidence="3">The sequence shown here is derived from an EMBL/GenBank/DDBJ whole genome shotgun (WGS) entry which is preliminary data.</text>
</comment>
<dbReference type="InterPro" id="IPR050593">
    <property type="entry name" value="LovG"/>
</dbReference>
<dbReference type="GO" id="GO:0005634">
    <property type="term" value="C:nucleus"/>
    <property type="evidence" value="ECO:0007669"/>
    <property type="project" value="TreeGrafter"/>
</dbReference>
<dbReference type="SUPFAM" id="SSF53474">
    <property type="entry name" value="alpha/beta-Hydrolases"/>
    <property type="match status" value="1"/>
</dbReference>
<dbReference type="PANTHER" id="PTHR48070:SF6">
    <property type="entry name" value="ESTERASE OVCA2"/>
    <property type="match status" value="1"/>
</dbReference>
<dbReference type="PANTHER" id="PTHR48070">
    <property type="entry name" value="ESTERASE OVCA2"/>
    <property type="match status" value="1"/>
</dbReference>
<evidence type="ECO:0000256" key="1">
    <source>
        <dbReference type="ARBA" id="ARBA00022801"/>
    </source>
</evidence>
<dbReference type="InterPro" id="IPR029058">
    <property type="entry name" value="AB_hydrolase_fold"/>
</dbReference>
<dbReference type="GO" id="GO:0005737">
    <property type="term" value="C:cytoplasm"/>
    <property type="evidence" value="ECO:0007669"/>
    <property type="project" value="TreeGrafter"/>
</dbReference>
<evidence type="ECO:0000313" key="4">
    <source>
        <dbReference type="Proteomes" id="UP001485043"/>
    </source>
</evidence>
<feature type="domain" description="Serine hydrolase" evidence="2">
    <location>
        <begin position="13"/>
        <end position="129"/>
    </location>
</feature>
<dbReference type="Gene3D" id="3.40.50.1820">
    <property type="entry name" value="alpha/beta hydrolase"/>
    <property type="match status" value="1"/>
</dbReference>
<dbReference type="Proteomes" id="UP001485043">
    <property type="component" value="Unassembled WGS sequence"/>
</dbReference>
<sequence length="163" mass="18133">MKEPWECPPEGERLRILCLHGFRQTGSSLKGRLSALIRRLKHRADLCCVDATFTLRPLRKRQSTGDATKQQGHLCEHAADAPDWVDGDQLMRQTEGWEDTLQHLLKIIDLQGPFNGVMGFSQGAGIAAAFEVLHVVKQHAAGHMVPSTRADADDYITFLDSVC</sequence>
<organism evidence="3 4">
    <name type="scientific">Apatococcus fuscideae</name>
    <dbReference type="NCBI Taxonomy" id="2026836"/>
    <lineage>
        <taxon>Eukaryota</taxon>
        <taxon>Viridiplantae</taxon>
        <taxon>Chlorophyta</taxon>
        <taxon>core chlorophytes</taxon>
        <taxon>Trebouxiophyceae</taxon>
        <taxon>Chlorellales</taxon>
        <taxon>Chlorellaceae</taxon>
        <taxon>Apatococcus</taxon>
    </lineage>
</organism>
<dbReference type="Pfam" id="PF03959">
    <property type="entry name" value="FSH1"/>
    <property type="match status" value="1"/>
</dbReference>
<gene>
    <name evidence="3" type="ORF">WJX84_008771</name>
</gene>
<reference evidence="3 4" key="1">
    <citation type="journal article" date="2024" name="Nat. Commun.">
        <title>Phylogenomics reveals the evolutionary origins of lichenization in chlorophyte algae.</title>
        <authorList>
            <person name="Puginier C."/>
            <person name="Libourel C."/>
            <person name="Otte J."/>
            <person name="Skaloud P."/>
            <person name="Haon M."/>
            <person name="Grisel S."/>
            <person name="Petersen M."/>
            <person name="Berrin J.G."/>
            <person name="Delaux P.M."/>
            <person name="Dal Grande F."/>
            <person name="Keller J."/>
        </authorList>
    </citation>
    <scope>NUCLEOTIDE SEQUENCE [LARGE SCALE GENOMIC DNA]</scope>
    <source>
        <strain evidence="3 4">SAG 2523</strain>
    </source>
</reference>
<keyword evidence="1" id="KW-0378">Hydrolase</keyword>
<dbReference type="EMBL" id="JALJOV010000287">
    <property type="protein sequence ID" value="KAK9865061.1"/>
    <property type="molecule type" value="Genomic_DNA"/>
</dbReference>
<evidence type="ECO:0000313" key="3">
    <source>
        <dbReference type="EMBL" id="KAK9865061.1"/>
    </source>
</evidence>
<accession>A0AAW1T5Q5</accession>
<dbReference type="InterPro" id="IPR005645">
    <property type="entry name" value="FSH-like_dom"/>
</dbReference>